<keyword evidence="8" id="KW-1185">Reference proteome</keyword>
<accession>A0A0C3M6X6</accession>
<keyword evidence="4" id="KW-0496">Mitochondrion</keyword>
<dbReference type="InterPro" id="IPR013946">
    <property type="entry name" value="NCA2-like"/>
</dbReference>
<evidence type="ECO:0000256" key="6">
    <source>
        <dbReference type="SAM" id="Phobius"/>
    </source>
</evidence>
<sequence length="565" mass="63463">MSALLAQAIQADEEAAWWGRVEQVGGGTAWYLLQTMPWRVARLGNGMLSAIRLHKQQVTLQTFSLQNLDRIFPPNLLSHLFRRSFFPSSKHPYDFFRTNPIELARQECRARRMELEKIRDRRAKSLGQLANARRAVEQALTGKGSVEHRKENVASVLEILEASLEDDPFIPPILHPDSVKLQQKPRKLHAHDLSMPATTRAVLPRLQVLLSATLPTYGTLHDQAIDPLRRPGRFTQLWPKLVLYPPLAYFTFKLLFNSTAEFLETMKEAKETVIGFWNGWVVEPIVGILNTVRGSPDDSPMVVSKEGLHSDMDSLERMVLSLASEKLNYTPEQLEDLSTAVRQGDLTPVLRIYEHDIKSPLSSVLRGSLVRSLLIQIQKTKVDVDLALTGIDRLLQSQQLTFAFVGVAPSLAILYMFGGWFRSTLLGVSGKGRLGGLRRRESTLIAIRRIERLLNNPGAGMSSRTFTIAETPGSDSDAESPRMTSTPLTQGLLLLSVTHLRSYAMECLPARSSLQQAFLEDVEDLEDPKGKLTREDQLRVVDRMWRNYGRLLGWDGDAIGCETGP</sequence>
<dbReference type="HOGENOM" id="CLU_008227_3_0_1"/>
<evidence type="ECO:0000256" key="2">
    <source>
        <dbReference type="ARBA" id="ARBA00022692"/>
    </source>
</evidence>
<dbReference type="Pfam" id="PF08637">
    <property type="entry name" value="NCA2"/>
    <property type="match status" value="1"/>
</dbReference>
<feature type="transmembrane region" description="Helical" evidence="6">
    <location>
        <begin position="400"/>
        <end position="421"/>
    </location>
</feature>
<organism evidence="7 8">
    <name type="scientific">Tulasnella calospora MUT 4182</name>
    <dbReference type="NCBI Taxonomy" id="1051891"/>
    <lineage>
        <taxon>Eukaryota</taxon>
        <taxon>Fungi</taxon>
        <taxon>Dikarya</taxon>
        <taxon>Basidiomycota</taxon>
        <taxon>Agaricomycotina</taxon>
        <taxon>Agaricomycetes</taxon>
        <taxon>Cantharellales</taxon>
        <taxon>Tulasnellaceae</taxon>
        <taxon>Tulasnella</taxon>
    </lineage>
</organism>
<dbReference type="OrthoDB" id="413313at2759"/>
<protein>
    <recommendedName>
        <fullName evidence="9">NCA2-domain-containing protein</fullName>
    </recommendedName>
</protein>
<reference evidence="7 8" key="1">
    <citation type="submission" date="2014-04" db="EMBL/GenBank/DDBJ databases">
        <authorList>
            <consortium name="DOE Joint Genome Institute"/>
            <person name="Kuo A."/>
            <person name="Girlanda M."/>
            <person name="Perotto S."/>
            <person name="Kohler A."/>
            <person name="Nagy L.G."/>
            <person name="Floudas D."/>
            <person name="Copeland A."/>
            <person name="Barry K.W."/>
            <person name="Cichocki N."/>
            <person name="Veneault-Fourrey C."/>
            <person name="LaButti K."/>
            <person name="Lindquist E.A."/>
            <person name="Lipzen A."/>
            <person name="Lundell T."/>
            <person name="Morin E."/>
            <person name="Murat C."/>
            <person name="Sun H."/>
            <person name="Tunlid A."/>
            <person name="Henrissat B."/>
            <person name="Grigoriev I.V."/>
            <person name="Hibbett D.S."/>
            <person name="Martin F."/>
            <person name="Nordberg H.P."/>
            <person name="Cantor M.N."/>
            <person name="Hua S.X."/>
        </authorList>
    </citation>
    <scope>NUCLEOTIDE SEQUENCE [LARGE SCALE GENOMIC DNA]</scope>
    <source>
        <strain evidence="7 8">MUT 4182</strain>
    </source>
</reference>
<evidence type="ECO:0000256" key="1">
    <source>
        <dbReference type="ARBA" id="ARBA00004225"/>
    </source>
</evidence>
<dbReference type="PANTHER" id="PTHR28234">
    <property type="entry name" value="NUCLEAR CONTROL OF ATPASE PROTEIN 2"/>
    <property type="match status" value="1"/>
</dbReference>
<keyword evidence="3 6" id="KW-1133">Transmembrane helix</keyword>
<proteinExistence type="predicted"/>
<gene>
    <name evidence="7" type="ORF">M407DRAFT_169623</name>
</gene>
<dbReference type="Proteomes" id="UP000054248">
    <property type="component" value="Unassembled WGS sequence"/>
</dbReference>
<keyword evidence="5 6" id="KW-0472">Membrane</keyword>
<dbReference type="STRING" id="1051891.A0A0C3M6X6"/>
<dbReference type="AlphaFoldDB" id="A0A0C3M6X6"/>
<evidence type="ECO:0000313" key="8">
    <source>
        <dbReference type="Proteomes" id="UP000054248"/>
    </source>
</evidence>
<evidence type="ECO:0000256" key="5">
    <source>
        <dbReference type="ARBA" id="ARBA00023136"/>
    </source>
</evidence>
<evidence type="ECO:0000313" key="7">
    <source>
        <dbReference type="EMBL" id="KIO29387.1"/>
    </source>
</evidence>
<dbReference type="EMBL" id="KN822983">
    <property type="protein sequence ID" value="KIO29387.1"/>
    <property type="molecule type" value="Genomic_DNA"/>
</dbReference>
<keyword evidence="2 6" id="KW-0812">Transmembrane</keyword>
<name>A0A0C3M6X6_9AGAM</name>
<reference evidence="8" key="2">
    <citation type="submission" date="2015-01" db="EMBL/GenBank/DDBJ databases">
        <title>Evolutionary Origins and Diversification of the Mycorrhizal Mutualists.</title>
        <authorList>
            <consortium name="DOE Joint Genome Institute"/>
            <consortium name="Mycorrhizal Genomics Consortium"/>
            <person name="Kohler A."/>
            <person name="Kuo A."/>
            <person name="Nagy L.G."/>
            <person name="Floudas D."/>
            <person name="Copeland A."/>
            <person name="Barry K.W."/>
            <person name="Cichocki N."/>
            <person name="Veneault-Fourrey C."/>
            <person name="LaButti K."/>
            <person name="Lindquist E.A."/>
            <person name="Lipzen A."/>
            <person name="Lundell T."/>
            <person name="Morin E."/>
            <person name="Murat C."/>
            <person name="Riley R."/>
            <person name="Ohm R."/>
            <person name="Sun H."/>
            <person name="Tunlid A."/>
            <person name="Henrissat B."/>
            <person name="Grigoriev I.V."/>
            <person name="Hibbett D.S."/>
            <person name="Martin F."/>
        </authorList>
    </citation>
    <scope>NUCLEOTIDE SEQUENCE [LARGE SCALE GENOMIC DNA]</scope>
    <source>
        <strain evidence="8">MUT 4182</strain>
    </source>
</reference>
<evidence type="ECO:0000256" key="3">
    <source>
        <dbReference type="ARBA" id="ARBA00022989"/>
    </source>
</evidence>
<dbReference type="GO" id="GO:0005741">
    <property type="term" value="C:mitochondrial outer membrane"/>
    <property type="evidence" value="ECO:0007669"/>
    <property type="project" value="TreeGrafter"/>
</dbReference>
<dbReference type="PANTHER" id="PTHR28234:SF1">
    <property type="entry name" value="NUCLEAR CONTROL OF ATPASE PROTEIN 2"/>
    <property type="match status" value="1"/>
</dbReference>
<evidence type="ECO:0008006" key="9">
    <source>
        <dbReference type="Google" id="ProtNLM"/>
    </source>
</evidence>
<evidence type="ECO:0000256" key="4">
    <source>
        <dbReference type="ARBA" id="ARBA00023128"/>
    </source>
</evidence>
<comment type="subcellular location">
    <subcellularLocation>
        <location evidence="1">Mitochondrion membrane</location>
        <topology evidence="1">Multi-pass membrane protein</topology>
    </subcellularLocation>
</comment>